<dbReference type="EMBL" id="JAUDBR010000001">
    <property type="protein sequence ID" value="MDM8075565.1"/>
    <property type="molecule type" value="Genomic_DNA"/>
</dbReference>
<accession>A0ABT7TUR5</accession>
<reference evidence="1 2" key="2">
    <citation type="submission" date="2023-06" db="EMBL/GenBank/DDBJ databases">
        <authorList>
            <person name="Zeman M."/>
            <person name="Kubasova T."/>
            <person name="Jahodarova E."/>
            <person name="Nykrynova M."/>
            <person name="Rychlik I."/>
        </authorList>
    </citation>
    <scope>NUCLEOTIDE SEQUENCE [LARGE SCALE GENOMIC DNA]</scope>
    <source>
        <strain evidence="1 2">ET81</strain>
    </source>
</reference>
<evidence type="ECO:0000313" key="2">
    <source>
        <dbReference type="Proteomes" id="UP001529257"/>
    </source>
</evidence>
<gene>
    <name evidence="1" type="ORF">QUV91_00660</name>
</gene>
<comment type="caution">
    <text evidence="1">The sequence shown here is derived from an EMBL/GenBank/DDBJ whole genome shotgun (WGS) entry which is preliminary data.</text>
</comment>
<dbReference type="Proteomes" id="UP001529257">
    <property type="component" value="Unassembled WGS sequence"/>
</dbReference>
<sequence>MSVAGERYVGSNNFRRKLDQALMYNLIALGYLKLKDPQSVEFMEKACECVDSSRVSREHFDADTWSMAGRYRSQIAINQAQLRVASGRPRDALEILKTNIEFVYKESYEYFPEALAECCYVVYLNGECGVALEVGQDAFWRFQQIGSLSAMKSVREIIVSCYFKLGSKYKAERVAEAIDRDPLGVEGIHGIN</sequence>
<protein>
    <submittedName>
        <fullName evidence="1">Uncharacterized protein</fullName>
    </submittedName>
</protein>
<dbReference type="RefSeq" id="WP_289594332.1">
    <property type="nucleotide sequence ID" value="NZ_JAUDBR010000001.1"/>
</dbReference>
<evidence type="ECO:0000313" key="1">
    <source>
        <dbReference type="EMBL" id="MDM8075565.1"/>
    </source>
</evidence>
<reference evidence="2" key="1">
    <citation type="submission" date="2023-06" db="EMBL/GenBank/DDBJ databases">
        <title>Identification and characterization of horizontal gene transfer across gut microbiota members of farm animals based on homology search.</title>
        <authorList>
            <person name="Zeman M."/>
            <person name="Kubasova T."/>
            <person name="Jahodarova E."/>
            <person name="Nykrynova M."/>
            <person name="Rychlik I."/>
        </authorList>
    </citation>
    <scope>NUCLEOTIDE SEQUENCE [LARGE SCALE GENOMIC DNA]</scope>
    <source>
        <strain evidence="2">ET81</strain>
    </source>
</reference>
<organism evidence="1 2">
    <name type="scientific">Actinomyces viscosus</name>
    <dbReference type="NCBI Taxonomy" id="1656"/>
    <lineage>
        <taxon>Bacteria</taxon>
        <taxon>Bacillati</taxon>
        <taxon>Actinomycetota</taxon>
        <taxon>Actinomycetes</taxon>
        <taxon>Actinomycetales</taxon>
        <taxon>Actinomycetaceae</taxon>
        <taxon>Actinomyces</taxon>
    </lineage>
</organism>
<proteinExistence type="predicted"/>
<name>A0ABT7TUR5_ACTVI</name>
<keyword evidence="2" id="KW-1185">Reference proteome</keyword>